<evidence type="ECO:0000259" key="1">
    <source>
        <dbReference type="PROSITE" id="PS51178"/>
    </source>
</evidence>
<dbReference type="RefSeq" id="WP_340344663.1">
    <property type="nucleotide sequence ID" value="NZ_JBBKZT010000011.1"/>
</dbReference>
<dbReference type="Pfam" id="PF03793">
    <property type="entry name" value="PASTA"/>
    <property type="match status" value="1"/>
</dbReference>
<proteinExistence type="predicted"/>
<dbReference type="Proteomes" id="UP001385892">
    <property type="component" value="Unassembled WGS sequence"/>
</dbReference>
<evidence type="ECO:0000313" key="3">
    <source>
        <dbReference type="Proteomes" id="UP001385892"/>
    </source>
</evidence>
<feature type="domain" description="PASTA" evidence="1">
    <location>
        <begin position="122"/>
        <end position="198"/>
    </location>
</feature>
<dbReference type="EMBL" id="JBBKZT010000011">
    <property type="protein sequence ID" value="MEJ8849529.1"/>
    <property type="molecule type" value="Genomic_DNA"/>
</dbReference>
<dbReference type="CDD" id="cd06577">
    <property type="entry name" value="PASTA_pknB"/>
    <property type="match status" value="2"/>
</dbReference>
<protein>
    <recommendedName>
        <fullName evidence="1">PASTA domain-containing protein</fullName>
    </recommendedName>
</protein>
<dbReference type="Gene3D" id="3.30.10.20">
    <property type="match status" value="1"/>
</dbReference>
<evidence type="ECO:0000313" key="2">
    <source>
        <dbReference type="EMBL" id="MEJ8849529.1"/>
    </source>
</evidence>
<sequence>MIFDPPFIKTLVNPGEPVTAESWNDIVTALSQVHLHLEATEATALKVQVTNPGIDLASVRVSAIRADGVAVDAVAPVAPSTQHIFSGLSAGSYALSVAAPGYQTATAAITAPDATVQNVALTPSGAFMPGVFGLTLQEALATLNNALISVSRVLDVTGTDVPTANPGAQYSSSRVLMQLPDAGSAVPTGQSVQLVIAAVLAPQPSIEIPPLTGLTLAEAQKALESLGLVLGKVVTKQGRQA</sequence>
<name>A0ABU8WRK1_9BURK</name>
<reference evidence="2 3" key="1">
    <citation type="submission" date="2024-03" db="EMBL/GenBank/DDBJ databases">
        <title>Novel species of the genus Variovorax.</title>
        <authorList>
            <person name="Liu Q."/>
            <person name="Xin Y.-H."/>
        </authorList>
    </citation>
    <scope>NUCLEOTIDE SEQUENCE [LARGE SCALE GENOMIC DNA]</scope>
    <source>
        <strain evidence="2 3">KACC 18900</strain>
    </source>
</reference>
<accession>A0ABU8WRK1</accession>
<keyword evidence="3" id="KW-1185">Reference proteome</keyword>
<dbReference type="PROSITE" id="PS51178">
    <property type="entry name" value="PASTA"/>
    <property type="match status" value="1"/>
</dbReference>
<organism evidence="2 3">
    <name type="scientific">Variovorax rhizosphaerae</name>
    <dbReference type="NCBI Taxonomy" id="1836200"/>
    <lineage>
        <taxon>Bacteria</taxon>
        <taxon>Pseudomonadati</taxon>
        <taxon>Pseudomonadota</taxon>
        <taxon>Betaproteobacteria</taxon>
        <taxon>Burkholderiales</taxon>
        <taxon>Comamonadaceae</taxon>
        <taxon>Variovorax</taxon>
    </lineage>
</organism>
<dbReference type="InterPro" id="IPR005543">
    <property type="entry name" value="PASTA_dom"/>
</dbReference>
<comment type="caution">
    <text evidence="2">The sequence shown here is derived from an EMBL/GenBank/DDBJ whole genome shotgun (WGS) entry which is preliminary data.</text>
</comment>
<gene>
    <name evidence="2" type="ORF">WKW82_22965</name>
</gene>